<organism evidence="5 6">
    <name type="scientific">Liquorilactobacillus mali</name>
    <dbReference type="NCBI Taxonomy" id="1618"/>
    <lineage>
        <taxon>Bacteria</taxon>
        <taxon>Bacillati</taxon>
        <taxon>Bacillota</taxon>
        <taxon>Bacilli</taxon>
        <taxon>Lactobacillales</taxon>
        <taxon>Lactobacillaceae</taxon>
        <taxon>Liquorilactobacillus</taxon>
    </lineage>
</organism>
<protein>
    <submittedName>
        <fullName evidence="5">AraC-type DNA-binding domain-containing protein</fullName>
    </submittedName>
</protein>
<feature type="domain" description="HTH araC/xylS-type" evidence="4">
    <location>
        <begin position="172"/>
        <end position="271"/>
    </location>
</feature>
<evidence type="ECO:0000256" key="1">
    <source>
        <dbReference type="ARBA" id="ARBA00023015"/>
    </source>
</evidence>
<dbReference type="Gene3D" id="2.60.120.10">
    <property type="entry name" value="Jelly Rolls"/>
    <property type="match status" value="1"/>
</dbReference>
<dbReference type="GO" id="GO:0003700">
    <property type="term" value="F:DNA-binding transcription factor activity"/>
    <property type="evidence" value="ECO:0007669"/>
    <property type="project" value="InterPro"/>
</dbReference>
<sequence length="274" mass="31981">MKQVFWQNDKEIEFNNDKGCLAYIYKITTEEHYFFRGAHSHETVSEITFILDGQNTYFLEDTFFNVYANDVLFYNKEVIHEEGNCLPSICIGLYGDIFSTLGKSFLLHLDEEDFAILAELAQNAYHLVRSNQVEMAESLVLNLIIQQLNSLIYQNYSRLKLIVPSEGTQKITLIKQYIDRHFQENIDIACLSTENNSSRSYIQHQFKNNFLRTPINYLISRRIGEAQTVLISKPDYPVTHIAFDMGFHSLSHFDHVFTKISGISPTEYRNHYMN</sequence>
<dbReference type="InterPro" id="IPR018060">
    <property type="entry name" value="HTH_AraC"/>
</dbReference>
<keyword evidence="1" id="KW-0805">Transcription regulation</keyword>
<dbReference type="Pfam" id="PF12833">
    <property type="entry name" value="HTH_18"/>
    <property type="match status" value="1"/>
</dbReference>
<evidence type="ECO:0000313" key="6">
    <source>
        <dbReference type="Proteomes" id="UP000051727"/>
    </source>
</evidence>
<gene>
    <name evidence="5" type="ORF">IV36_GL002054</name>
</gene>
<dbReference type="AlphaFoldDB" id="A0A0R2FWB6"/>
<proteinExistence type="predicted"/>
<dbReference type="SUPFAM" id="SSF51215">
    <property type="entry name" value="Regulatory protein AraC"/>
    <property type="match status" value="1"/>
</dbReference>
<dbReference type="PROSITE" id="PS01124">
    <property type="entry name" value="HTH_ARAC_FAMILY_2"/>
    <property type="match status" value="1"/>
</dbReference>
<dbReference type="PANTHER" id="PTHR43280:SF2">
    <property type="entry name" value="HTH-TYPE TRANSCRIPTIONAL REGULATOR EXSA"/>
    <property type="match status" value="1"/>
</dbReference>
<reference evidence="5 6" key="1">
    <citation type="journal article" date="2015" name="Genome Announc.">
        <title>Expanding the biotechnology potential of lactobacilli through comparative genomics of 213 strains and associated genera.</title>
        <authorList>
            <person name="Sun Z."/>
            <person name="Harris H.M."/>
            <person name="McCann A."/>
            <person name="Guo C."/>
            <person name="Argimon S."/>
            <person name="Zhang W."/>
            <person name="Yang X."/>
            <person name="Jeffery I.B."/>
            <person name="Cooney J.C."/>
            <person name="Kagawa T.F."/>
            <person name="Liu W."/>
            <person name="Song Y."/>
            <person name="Salvetti E."/>
            <person name="Wrobel A."/>
            <person name="Rasinkangas P."/>
            <person name="Parkhill J."/>
            <person name="Rea M.C."/>
            <person name="O'Sullivan O."/>
            <person name="Ritari J."/>
            <person name="Douillard F.P."/>
            <person name="Paul Ross R."/>
            <person name="Yang R."/>
            <person name="Briner A.E."/>
            <person name="Felis G.E."/>
            <person name="de Vos W.M."/>
            <person name="Barrangou R."/>
            <person name="Klaenhammer T.R."/>
            <person name="Caufield P.W."/>
            <person name="Cui Y."/>
            <person name="Zhang H."/>
            <person name="O'Toole P.W."/>
        </authorList>
    </citation>
    <scope>NUCLEOTIDE SEQUENCE [LARGE SCALE GENOMIC DNA]</scope>
    <source>
        <strain evidence="5 6">ATCC 27304</strain>
    </source>
</reference>
<comment type="caution">
    <text evidence="5">The sequence shown here is derived from an EMBL/GenBank/DDBJ whole genome shotgun (WGS) entry which is preliminary data.</text>
</comment>
<name>A0A0R2FWB6_9LACO</name>
<keyword evidence="2 5" id="KW-0238">DNA-binding</keyword>
<dbReference type="SMART" id="SM00342">
    <property type="entry name" value="HTH_ARAC"/>
    <property type="match status" value="1"/>
</dbReference>
<dbReference type="InterPro" id="IPR037923">
    <property type="entry name" value="HTH-like"/>
</dbReference>
<dbReference type="RefSeq" id="WP_056990948.1">
    <property type="nucleotide sequence ID" value="NZ_JATAAJ010000008.1"/>
</dbReference>
<dbReference type="InterPro" id="IPR014710">
    <property type="entry name" value="RmlC-like_jellyroll"/>
</dbReference>
<dbReference type="STRING" id="1618.IV36_GL002054"/>
<evidence type="ECO:0000256" key="2">
    <source>
        <dbReference type="ARBA" id="ARBA00023125"/>
    </source>
</evidence>
<dbReference type="PANTHER" id="PTHR43280">
    <property type="entry name" value="ARAC-FAMILY TRANSCRIPTIONAL REGULATOR"/>
    <property type="match status" value="1"/>
</dbReference>
<evidence type="ECO:0000256" key="3">
    <source>
        <dbReference type="ARBA" id="ARBA00023163"/>
    </source>
</evidence>
<dbReference type="EMBL" id="JQAR01000006">
    <property type="protein sequence ID" value="KRN30693.1"/>
    <property type="molecule type" value="Genomic_DNA"/>
</dbReference>
<dbReference type="OrthoDB" id="182534at2"/>
<dbReference type="PRINTS" id="PR00032">
    <property type="entry name" value="HTHARAC"/>
</dbReference>
<dbReference type="PATRIC" id="fig|1618.3.peg.2099"/>
<keyword evidence="3" id="KW-0804">Transcription</keyword>
<dbReference type="SUPFAM" id="SSF46689">
    <property type="entry name" value="Homeodomain-like"/>
    <property type="match status" value="1"/>
</dbReference>
<evidence type="ECO:0000313" key="5">
    <source>
        <dbReference type="EMBL" id="KRN30693.1"/>
    </source>
</evidence>
<accession>A0A0R2FWB6</accession>
<dbReference type="InterPro" id="IPR020449">
    <property type="entry name" value="Tscrpt_reg_AraC-type_HTH"/>
</dbReference>
<evidence type="ECO:0000259" key="4">
    <source>
        <dbReference type="PROSITE" id="PS01124"/>
    </source>
</evidence>
<dbReference type="Proteomes" id="UP000051727">
    <property type="component" value="Unassembled WGS sequence"/>
</dbReference>
<dbReference type="GO" id="GO:0043565">
    <property type="term" value="F:sequence-specific DNA binding"/>
    <property type="evidence" value="ECO:0007669"/>
    <property type="project" value="InterPro"/>
</dbReference>
<dbReference type="Gene3D" id="1.10.10.60">
    <property type="entry name" value="Homeodomain-like"/>
    <property type="match status" value="2"/>
</dbReference>
<dbReference type="InterPro" id="IPR009057">
    <property type="entry name" value="Homeodomain-like_sf"/>
</dbReference>